<keyword evidence="3" id="KW-1185">Reference proteome</keyword>
<evidence type="ECO:0000256" key="1">
    <source>
        <dbReference type="SAM" id="MobiDB-lite"/>
    </source>
</evidence>
<reference evidence="2 3" key="1">
    <citation type="submission" date="2019-01" db="EMBL/GenBank/DDBJ databases">
        <authorList>
            <person name="Ferrante I. M."/>
        </authorList>
    </citation>
    <scope>NUCLEOTIDE SEQUENCE [LARGE SCALE GENOMIC DNA]</scope>
    <source>
        <strain evidence="2 3">B856</strain>
    </source>
</reference>
<dbReference type="SUPFAM" id="SSF55486">
    <property type="entry name" value="Metalloproteases ('zincins'), catalytic domain"/>
    <property type="match status" value="1"/>
</dbReference>
<feature type="region of interest" description="Disordered" evidence="1">
    <location>
        <begin position="331"/>
        <end position="365"/>
    </location>
</feature>
<dbReference type="Proteomes" id="UP000291116">
    <property type="component" value="Unassembled WGS sequence"/>
</dbReference>
<evidence type="ECO:0008006" key="4">
    <source>
        <dbReference type="Google" id="ProtNLM"/>
    </source>
</evidence>
<feature type="region of interest" description="Disordered" evidence="1">
    <location>
        <begin position="1"/>
        <end position="266"/>
    </location>
</feature>
<feature type="compositionally biased region" description="Low complexity" evidence="1">
    <location>
        <begin position="54"/>
        <end position="67"/>
    </location>
</feature>
<gene>
    <name evidence="2" type="ORF">PSNMU_V1.4_AUG-EV-PASAV3_0096850</name>
</gene>
<feature type="compositionally biased region" description="Low complexity" evidence="1">
    <location>
        <begin position="106"/>
        <end position="134"/>
    </location>
</feature>
<protein>
    <recommendedName>
        <fullName evidence="4">Peptidase M10 metallopeptidase domain-containing protein</fullName>
    </recommendedName>
</protein>
<dbReference type="EMBL" id="CAACVS010000470">
    <property type="protein sequence ID" value="VEU42699.1"/>
    <property type="molecule type" value="Genomic_DNA"/>
</dbReference>
<organism evidence="2 3">
    <name type="scientific">Pseudo-nitzschia multistriata</name>
    <dbReference type="NCBI Taxonomy" id="183589"/>
    <lineage>
        <taxon>Eukaryota</taxon>
        <taxon>Sar</taxon>
        <taxon>Stramenopiles</taxon>
        <taxon>Ochrophyta</taxon>
        <taxon>Bacillariophyta</taxon>
        <taxon>Bacillariophyceae</taxon>
        <taxon>Bacillariophycidae</taxon>
        <taxon>Bacillariales</taxon>
        <taxon>Bacillariaceae</taxon>
        <taxon>Pseudo-nitzschia</taxon>
    </lineage>
</organism>
<feature type="compositionally biased region" description="Low complexity" evidence="1">
    <location>
        <begin position="76"/>
        <end position="89"/>
    </location>
</feature>
<evidence type="ECO:0000313" key="2">
    <source>
        <dbReference type="EMBL" id="VEU42699.1"/>
    </source>
</evidence>
<dbReference type="OrthoDB" id="40254at2759"/>
<feature type="compositionally biased region" description="Basic and acidic residues" evidence="1">
    <location>
        <begin position="234"/>
        <end position="262"/>
    </location>
</feature>
<name>A0A448ZKY2_9STRA</name>
<proteinExistence type="predicted"/>
<feature type="compositionally biased region" description="Low complexity" evidence="1">
    <location>
        <begin position="169"/>
        <end position="185"/>
    </location>
</feature>
<dbReference type="AlphaFoldDB" id="A0A448ZKY2"/>
<accession>A0A448ZKY2</accession>
<feature type="compositionally biased region" description="Basic and acidic residues" evidence="1">
    <location>
        <begin position="17"/>
        <end position="31"/>
    </location>
</feature>
<evidence type="ECO:0000313" key="3">
    <source>
        <dbReference type="Proteomes" id="UP000291116"/>
    </source>
</evidence>
<sequence length="779" mass="85667">MPRRSQESDDEAYARALQEEYRKEFLRRQAEHSTPPDGDSNSNSNSNRNTKGSPRNSPRNTDTNTRNTSKKKKSSGKNGNPGKGTTSKGAAATGEKNRHRKPPSPTGAGAASASAPSSRKANATAKAKANPKRPTGNHGEATRRRRSSGGGGRSPRERSKSAGKKRRSSASTSTSTSDRSTSGKTASRRSASDKNLSRRSSRRSSSGRSSAGDDWLSLHYPAGEDRPPVLSSRDSFHRRELRRKHEEELSRVRSESERHLGRSEAQAPTVVVVGRPVVEAPWPSEGAYGEASWGASQEDLDAEYARRVQAECSYLDQQQRRLEEVQAASALGSPGREDAGGSLEPSWSTGTGTGTGIGIDNEPLAAASGYHDDDEAVARRIQQELADAEYARRIGLAEEQNLASQTALREAQAHLELEASQNSRKHCVLRWMPTGICLAVAVAVPLLFLFDVFDPSDVPFFGDLFGDDWVGNDPWSGTNMTIDVVNGTSVPRLPPGAYGWATLGGKETGKGLSLDLLNACSDDYQVFVQEAIRNWDEGSPIDSLTLYSNRIDYESECTTVTGKMKICNGDYGDTRWRGLNEVLLNPRQNTIVASTAKLNQYYLDFEGNDQKLYTCCHELGHGFGLPHWDESFFNKDLGNCMDYTQRPRDNMRPDDSNFLYLAQLYGGREVATGKDLSAKDVRDMVWAEKEAGPKDPSPPLSIGSLEEDADVELWEQEPGGEKRKLGLRGGWQRGRRLFYRTKRVLEASDDVEVHLVESDGFPGGLVLVRHYLLVRDDDY</sequence>